<sequence>MFKNTEKNILNGMVTEALPNATFKVELEDKQEILAHLAGKMRLHYIKVLVGDRVKVEISPDGSIGRIVQRM</sequence>
<comment type="caution">
    <text evidence="7">The sequence shown here is derived from an EMBL/GenBank/DDBJ whole genome shotgun (WGS) entry which is preliminary data.</text>
</comment>
<feature type="domain" description="S1-like" evidence="6">
    <location>
        <begin position="1"/>
        <end position="71"/>
    </location>
</feature>
<evidence type="ECO:0000313" key="8">
    <source>
        <dbReference type="Proteomes" id="UP000178302"/>
    </source>
</evidence>
<evidence type="ECO:0000256" key="3">
    <source>
        <dbReference type="ARBA" id="ARBA00022917"/>
    </source>
</evidence>
<proteinExistence type="inferred from homology"/>
<accession>A0A1G2LT33</accession>
<comment type="similarity">
    <text evidence="1">Belongs to the IF-1 family.</text>
</comment>
<dbReference type="Gene3D" id="2.40.50.140">
    <property type="entry name" value="Nucleic acid-binding proteins"/>
    <property type="match status" value="1"/>
</dbReference>
<evidence type="ECO:0000259" key="6">
    <source>
        <dbReference type="PROSITE" id="PS50832"/>
    </source>
</evidence>
<dbReference type="PROSITE" id="PS50832">
    <property type="entry name" value="S1_IF1_TYPE"/>
    <property type="match status" value="1"/>
</dbReference>
<evidence type="ECO:0000256" key="1">
    <source>
        <dbReference type="ARBA" id="ARBA00010939"/>
    </source>
</evidence>
<dbReference type="GO" id="GO:0043022">
    <property type="term" value="F:ribosome binding"/>
    <property type="evidence" value="ECO:0007669"/>
    <property type="project" value="TreeGrafter"/>
</dbReference>
<dbReference type="GO" id="GO:0003743">
    <property type="term" value="F:translation initiation factor activity"/>
    <property type="evidence" value="ECO:0007669"/>
    <property type="project" value="UniProtKB-UniRule"/>
</dbReference>
<reference evidence="7 8" key="1">
    <citation type="journal article" date="2016" name="Nat. Commun.">
        <title>Thousands of microbial genomes shed light on interconnected biogeochemical processes in an aquifer system.</title>
        <authorList>
            <person name="Anantharaman K."/>
            <person name="Brown C.T."/>
            <person name="Hug L.A."/>
            <person name="Sharon I."/>
            <person name="Castelle C.J."/>
            <person name="Probst A.J."/>
            <person name="Thomas B.C."/>
            <person name="Singh A."/>
            <person name="Wilkins M.J."/>
            <person name="Karaoz U."/>
            <person name="Brodie E.L."/>
            <person name="Williams K.H."/>
            <person name="Hubbard S.S."/>
            <person name="Banfield J.F."/>
        </authorList>
    </citation>
    <scope>NUCLEOTIDE SEQUENCE [LARGE SCALE GENOMIC DNA]</scope>
</reference>
<protein>
    <recommendedName>
        <fullName evidence="4">Translation initiation factor IF-1</fullName>
    </recommendedName>
</protein>
<gene>
    <name evidence="7" type="ORF">A2909_02390</name>
</gene>
<keyword evidence="3 5" id="KW-0648">Protein biosynthesis</keyword>
<name>A0A1G2LT33_9BACT</name>
<dbReference type="PANTHER" id="PTHR33370">
    <property type="entry name" value="TRANSLATION INITIATION FACTOR IF-1, CHLOROPLASTIC"/>
    <property type="match status" value="1"/>
</dbReference>
<dbReference type="EMBL" id="MHQZ01000021">
    <property type="protein sequence ID" value="OHA13951.1"/>
    <property type="molecule type" value="Genomic_DNA"/>
</dbReference>
<dbReference type="Pfam" id="PF01176">
    <property type="entry name" value="eIF-1a"/>
    <property type="match status" value="1"/>
</dbReference>
<dbReference type="PANTHER" id="PTHR33370:SF1">
    <property type="entry name" value="TRANSLATION INITIATION FACTOR IF-1, CHLOROPLASTIC"/>
    <property type="match status" value="1"/>
</dbReference>
<dbReference type="GO" id="GO:0005829">
    <property type="term" value="C:cytosol"/>
    <property type="evidence" value="ECO:0007669"/>
    <property type="project" value="TreeGrafter"/>
</dbReference>
<dbReference type="InterPro" id="IPR012340">
    <property type="entry name" value="NA-bd_OB-fold"/>
</dbReference>
<evidence type="ECO:0000313" key="7">
    <source>
        <dbReference type="EMBL" id="OHA13951.1"/>
    </source>
</evidence>
<dbReference type="InterPro" id="IPR004368">
    <property type="entry name" value="TIF_IF1"/>
</dbReference>
<keyword evidence="2 5" id="KW-0396">Initiation factor</keyword>
<dbReference type="Proteomes" id="UP000178302">
    <property type="component" value="Unassembled WGS sequence"/>
</dbReference>
<dbReference type="AlphaFoldDB" id="A0A1G2LT33"/>
<evidence type="ECO:0000256" key="5">
    <source>
        <dbReference type="PROSITE-ProRule" id="PRU00181"/>
    </source>
</evidence>
<dbReference type="SUPFAM" id="SSF50249">
    <property type="entry name" value="Nucleic acid-binding proteins"/>
    <property type="match status" value="1"/>
</dbReference>
<evidence type="ECO:0000256" key="4">
    <source>
        <dbReference type="NCBIfam" id="TIGR00008"/>
    </source>
</evidence>
<dbReference type="CDD" id="cd04451">
    <property type="entry name" value="S1_IF1"/>
    <property type="match status" value="1"/>
</dbReference>
<dbReference type="GO" id="GO:0003723">
    <property type="term" value="F:RNA binding"/>
    <property type="evidence" value="ECO:0007669"/>
    <property type="project" value="InterPro"/>
</dbReference>
<organism evidence="7 8">
    <name type="scientific">Candidatus Tagabacteria bacterium RIFCSPLOWO2_01_FULL_39_11</name>
    <dbReference type="NCBI Taxonomy" id="1802295"/>
    <lineage>
        <taxon>Bacteria</taxon>
        <taxon>Candidatus Tagaibacteriota</taxon>
    </lineage>
</organism>
<dbReference type="NCBIfam" id="TIGR00008">
    <property type="entry name" value="infA"/>
    <property type="match status" value="1"/>
</dbReference>
<evidence type="ECO:0000256" key="2">
    <source>
        <dbReference type="ARBA" id="ARBA00022540"/>
    </source>
</evidence>
<dbReference type="InterPro" id="IPR006196">
    <property type="entry name" value="RNA-binding_domain_S1_IF1"/>
</dbReference>